<dbReference type="Pfam" id="PF00665">
    <property type="entry name" value="rve"/>
    <property type="match status" value="1"/>
</dbReference>
<dbReference type="GO" id="GO:0008233">
    <property type="term" value="F:peptidase activity"/>
    <property type="evidence" value="ECO:0007669"/>
    <property type="project" value="UniProtKB-KW"/>
</dbReference>
<name>A0A5N5HXQ2_9ROSA</name>
<dbReference type="GO" id="GO:0003676">
    <property type="term" value="F:nucleic acid binding"/>
    <property type="evidence" value="ECO:0007669"/>
    <property type="project" value="InterPro"/>
</dbReference>
<dbReference type="InterPro" id="IPR057670">
    <property type="entry name" value="SH3_retrovirus"/>
</dbReference>
<gene>
    <name evidence="4" type="ORF">D8674_008481</name>
</gene>
<sequence>MNPDLPSFSSVCATIQREEVRRKVMTLDMKANIPEARAYFSNQKLGEERGYKGKKTGLKCSHCDAGGHSRDRCWILHPELKPKFPRDNKGVSKGSYNPSYKANHVATTSSDGALKFTTNPAALINEFAMFLHKKQGVVQRDIPGILHSFSTALNIGNVHDYWIIDSGATDHMTNKSTNLHKFEKFSIPSQVSVANGKNAMVVGKGKIHLISSDVESEALYVPSFPFQLLSVSKITNSLNCLAIFSPKNVIFQDVVTKKTIGEGFFLNGLYYLSKHIQVPKVFQVTSSLAQEQQLWHQRLAHPSEKVLSTLFPNMCKVTSPCDVCHFSKFTRLPFTSSLSRASNPFEIVHSDVWGPTIESFDGYKYFVTFVDDFTRITWLYLLKFKSEVMEVFQDFHRLVATQFASKIHILRSDNGTEYMSHNMSHYLSTHGILHQTSCVGTPQQNGVAERKNRDLLEKTRALMFHMNVPKKFWSQGVLTAAYLINRLPSKVLNFKSPYEVLKNRKINFSHLRVFGCTCFVHIQTQNRDKLDPRAAKCVFLGYSSTQKGYKCYNSTTRKMVVSRDVKFEEHVPYFSQSLDYSRQGEHLMDLFPFPYPNGEDATCTPSDHVPDDVNLHSVEHLEDENPSSSEIHTAPSSDPSNHDVVQIPVVQSPTVRRNPARERKLPSKLHDYVTYTARYPVTDVIDYSKVSSSFATFLVPLMKLENLKVFKKPIFTVSGEMLWQRSFKPSMKITHGL</sequence>
<evidence type="ECO:0000256" key="1">
    <source>
        <dbReference type="ARBA" id="ARBA00022670"/>
    </source>
</evidence>
<keyword evidence="1" id="KW-0378">Hydrolase</keyword>
<dbReference type="Gene3D" id="3.30.420.10">
    <property type="entry name" value="Ribonuclease H-like superfamily/Ribonuclease H"/>
    <property type="match status" value="1"/>
</dbReference>
<dbReference type="SUPFAM" id="SSF53098">
    <property type="entry name" value="Ribonuclease H-like"/>
    <property type="match status" value="1"/>
</dbReference>
<dbReference type="PANTHER" id="PTHR42648:SF28">
    <property type="entry name" value="TRANSPOSON-ENCODED PROTEIN WITH RIBONUCLEASE H-LIKE AND RETROVIRUS ZINC FINGER-LIKE DOMAINS"/>
    <property type="match status" value="1"/>
</dbReference>
<dbReference type="InterPro" id="IPR054722">
    <property type="entry name" value="PolX-like_BBD"/>
</dbReference>
<dbReference type="InterPro" id="IPR001584">
    <property type="entry name" value="Integrase_cat-core"/>
</dbReference>
<evidence type="ECO:0000313" key="5">
    <source>
        <dbReference type="Proteomes" id="UP000327157"/>
    </source>
</evidence>
<dbReference type="Pfam" id="PF22936">
    <property type="entry name" value="Pol_BBD"/>
    <property type="match status" value="1"/>
</dbReference>
<feature type="region of interest" description="Disordered" evidence="2">
    <location>
        <begin position="621"/>
        <end position="643"/>
    </location>
</feature>
<dbReference type="GO" id="GO:0015074">
    <property type="term" value="P:DNA integration"/>
    <property type="evidence" value="ECO:0007669"/>
    <property type="project" value="InterPro"/>
</dbReference>
<feature type="compositionally biased region" description="Polar residues" evidence="2">
    <location>
        <begin position="626"/>
        <end position="639"/>
    </location>
</feature>
<comment type="caution">
    <text evidence="4">The sequence shown here is derived from an EMBL/GenBank/DDBJ whole genome shotgun (WGS) entry which is preliminary data.</text>
</comment>
<proteinExistence type="predicted"/>
<dbReference type="PROSITE" id="PS50994">
    <property type="entry name" value="INTEGRASE"/>
    <property type="match status" value="1"/>
</dbReference>
<reference evidence="4 5" key="1">
    <citation type="submission" date="2019-09" db="EMBL/GenBank/DDBJ databases">
        <authorList>
            <person name="Ou C."/>
        </authorList>
    </citation>
    <scope>NUCLEOTIDE SEQUENCE [LARGE SCALE GENOMIC DNA]</scope>
    <source>
        <strain evidence="4">S2</strain>
        <tissue evidence="4">Leaf</tissue>
    </source>
</reference>
<dbReference type="InterPro" id="IPR012337">
    <property type="entry name" value="RNaseH-like_sf"/>
</dbReference>
<accession>A0A5N5HXQ2</accession>
<dbReference type="InterPro" id="IPR025724">
    <property type="entry name" value="GAG-pre-integrase_dom"/>
</dbReference>
<dbReference type="AlphaFoldDB" id="A0A5N5HXQ2"/>
<dbReference type="Proteomes" id="UP000327157">
    <property type="component" value="Chromosome 12"/>
</dbReference>
<dbReference type="InterPro" id="IPR036397">
    <property type="entry name" value="RNaseH_sf"/>
</dbReference>
<organism evidence="4 5">
    <name type="scientific">Pyrus ussuriensis x Pyrus communis</name>
    <dbReference type="NCBI Taxonomy" id="2448454"/>
    <lineage>
        <taxon>Eukaryota</taxon>
        <taxon>Viridiplantae</taxon>
        <taxon>Streptophyta</taxon>
        <taxon>Embryophyta</taxon>
        <taxon>Tracheophyta</taxon>
        <taxon>Spermatophyta</taxon>
        <taxon>Magnoliopsida</taxon>
        <taxon>eudicotyledons</taxon>
        <taxon>Gunneridae</taxon>
        <taxon>Pentapetalae</taxon>
        <taxon>rosids</taxon>
        <taxon>fabids</taxon>
        <taxon>Rosales</taxon>
        <taxon>Rosaceae</taxon>
        <taxon>Amygdaloideae</taxon>
        <taxon>Maleae</taxon>
        <taxon>Pyrus</taxon>
    </lineage>
</organism>
<dbReference type="Pfam" id="PF25597">
    <property type="entry name" value="SH3_retrovirus"/>
    <property type="match status" value="1"/>
</dbReference>
<dbReference type="OrthoDB" id="1166717at2759"/>
<evidence type="ECO:0000259" key="3">
    <source>
        <dbReference type="PROSITE" id="PS50994"/>
    </source>
</evidence>
<dbReference type="Pfam" id="PF13976">
    <property type="entry name" value="gag_pre-integrs"/>
    <property type="match status" value="1"/>
</dbReference>
<keyword evidence="1" id="KW-0645">Protease</keyword>
<dbReference type="PANTHER" id="PTHR42648">
    <property type="entry name" value="TRANSPOSASE, PUTATIVE-RELATED"/>
    <property type="match status" value="1"/>
</dbReference>
<dbReference type="GO" id="GO:0006508">
    <property type="term" value="P:proteolysis"/>
    <property type="evidence" value="ECO:0007669"/>
    <property type="project" value="UniProtKB-KW"/>
</dbReference>
<reference evidence="5" key="2">
    <citation type="submission" date="2019-10" db="EMBL/GenBank/DDBJ databases">
        <title>A de novo genome assembly of a pear dwarfing rootstock.</title>
        <authorList>
            <person name="Wang F."/>
            <person name="Wang J."/>
            <person name="Li S."/>
            <person name="Zhang Y."/>
            <person name="Fang M."/>
            <person name="Ma L."/>
            <person name="Zhao Y."/>
            <person name="Jiang S."/>
        </authorList>
    </citation>
    <scope>NUCLEOTIDE SEQUENCE [LARGE SCALE GENOMIC DNA]</scope>
</reference>
<keyword evidence="5" id="KW-1185">Reference proteome</keyword>
<reference evidence="4 5" key="3">
    <citation type="submission" date="2019-11" db="EMBL/GenBank/DDBJ databases">
        <title>A de novo genome assembly of a pear dwarfing rootstock.</title>
        <authorList>
            <person name="Wang F."/>
            <person name="Wang J."/>
            <person name="Li S."/>
            <person name="Zhang Y."/>
            <person name="Fang M."/>
            <person name="Ma L."/>
            <person name="Zhao Y."/>
            <person name="Jiang S."/>
        </authorList>
    </citation>
    <scope>NUCLEOTIDE SEQUENCE [LARGE SCALE GENOMIC DNA]</scope>
    <source>
        <strain evidence="4">S2</strain>
        <tissue evidence="4">Leaf</tissue>
    </source>
</reference>
<feature type="domain" description="Integrase catalytic" evidence="3">
    <location>
        <begin position="340"/>
        <end position="505"/>
    </location>
</feature>
<evidence type="ECO:0000256" key="2">
    <source>
        <dbReference type="SAM" id="MobiDB-lite"/>
    </source>
</evidence>
<evidence type="ECO:0000313" key="4">
    <source>
        <dbReference type="EMBL" id="KAB2630962.1"/>
    </source>
</evidence>
<dbReference type="EMBL" id="SMOL01000143">
    <property type="protein sequence ID" value="KAB2630962.1"/>
    <property type="molecule type" value="Genomic_DNA"/>
</dbReference>
<dbReference type="InterPro" id="IPR039537">
    <property type="entry name" value="Retrotran_Ty1/copia-like"/>
</dbReference>
<protein>
    <recommendedName>
        <fullName evidence="3">Integrase catalytic domain-containing protein</fullName>
    </recommendedName>
</protein>